<reference evidence="11 13" key="1">
    <citation type="submission" date="2016-10" db="EMBL/GenBank/DDBJ databases">
        <authorList>
            <person name="Varghese N."/>
            <person name="Submissions S."/>
        </authorList>
    </citation>
    <scope>NUCLEOTIDE SEQUENCE [LARGE SCALE GENOMIC DNA]</scope>
    <source>
        <strain evidence="11 13">GMCC 1.11211</strain>
    </source>
</reference>
<dbReference type="InterPro" id="IPR025713">
    <property type="entry name" value="MotB-like_N_dom"/>
</dbReference>
<dbReference type="InterPro" id="IPR006665">
    <property type="entry name" value="OmpA-like"/>
</dbReference>
<proteinExistence type="inferred from homology"/>
<dbReference type="InterPro" id="IPR050330">
    <property type="entry name" value="Bact_OuterMem_StrucFunc"/>
</dbReference>
<evidence type="ECO:0000313" key="11">
    <source>
        <dbReference type="EMBL" id="SFH64731.1"/>
    </source>
</evidence>
<evidence type="ECO:0000256" key="5">
    <source>
        <dbReference type="ARBA" id="ARBA00022989"/>
    </source>
</evidence>
<dbReference type="PANTHER" id="PTHR30329:SF21">
    <property type="entry name" value="LIPOPROTEIN YIAD-RELATED"/>
    <property type="match status" value="1"/>
</dbReference>
<feature type="domain" description="OmpA-like" evidence="10">
    <location>
        <begin position="135"/>
        <end position="255"/>
    </location>
</feature>
<dbReference type="STRING" id="995038.SAMN05216274_11085"/>
<dbReference type="Proteomes" id="UP000199681">
    <property type="component" value="Unassembled WGS sequence"/>
</dbReference>
<comment type="caution">
    <text evidence="12">The sequence shown here is derived from an EMBL/GenBank/DDBJ whole genome shotgun (WGS) entry which is preliminary data.</text>
</comment>
<evidence type="ECO:0000313" key="14">
    <source>
        <dbReference type="Proteomes" id="UP000297963"/>
    </source>
</evidence>
<feature type="transmembrane region" description="Helical" evidence="9">
    <location>
        <begin position="21"/>
        <end position="43"/>
    </location>
</feature>
<evidence type="ECO:0000256" key="9">
    <source>
        <dbReference type="SAM" id="Phobius"/>
    </source>
</evidence>
<keyword evidence="6 7" id="KW-0472">Membrane</keyword>
<evidence type="ECO:0000256" key="1">
    <source>
        <dbReference type="ARBA" id="ARBA00004162"/>
    </source>
</evidence>
<protein>
    <submittedName>
        <fullName evidence="11">Chemotaxis protein MotB</fullName>
    </submittedName>
</protein>
<keyword evidence="3" id="KW-1003">Cell membrane</keyword>
<feature type="region of interest" description="Disordered" evidence="8">
    <location>
        <begin position="266"/>
        <end position="295"/>
    </location>
</feature>
<dbReference type="GO" id="GO:0005886">
    <property type="term" value="C:plasma membrane"/>
    <property type="evidence" value="ECO:0007669"/>
    <property type="project" value="UniProtKB-SubCell"/>
</dbReference>
<dbReference type="SUPFAM" id="SSF103088">
    <property type="entry name" value="OmpA-like"/>
    <property type="match status" value="1"/>
</dbReference>
<evidence type="ECO:0000256" key="7">
    <source>
        <dbReference type="PROSITE-ProRule" id="PRU00473"/>
    </source>
</evidence>
<evidence type="ECO:0000256" key="6">
    <source>
        <dbReference type="ARBA" id="ARBA00023136"/>
    </source>
</evidence>
<dbReference type="EMBL" id="FOPW01000010">
    <property type="protein sequence ID" value="SFH64731.1"/>
    <property type="molecule type" value="Genomic_DNA"/>
</dbReference>
<feature type="compositionally biased region" description="Polar residues" evidence="8">
    <location>
        <begin position="270"/>
        <end position="282"/>
    </location>
</feature>
<evidence type="ECO:0000313" key="12">
    <source>
        <dbReference type="EMBL" id="TFB83109.1"/>
    </source>
</evidence>
<organism evidence="12 14">
    <name type="scientific">Cryobacterium levicorallinum</name>
    <dbReference type="NCBI Taxonomy" id="995038"/>
    <lineage>
        <taxon>Bacteria</taxon>
        <taxon>Bacillati</taxon>
        <taxon>Actinomycetota</taxon>
        <taxon>Actinomycetes</taxon>
        <taxon>Micrococcales</taxon>
        <taxon>Microbacteriaceae</taxon>
        <taxon>Cryobacterium</taxon>
    </lineage>
</organism>
<dbReference type="EMBL" id="SOFE01000023">
    <property type="protein sequence ID" value="TFB83109.1"/>
    <property type="molecule type" value="Genomic_DNA"/>
</dbReference>
<dbReference type="Pfam" id="PF13677">
    <property type="entry name" value="MotB_plug"/>
    <property type="match status" value="1"/>
</dbReference>
<dbReference type="Gene3D" id="3.30.1330.60">
    <property type="entry name" value="OmpA-like domain"/>
    <property type="match status" value="1"/>
</dbReference>
<evidence type="ECO:0000256" key="8">
    <source>
        <dbReference type="SAM" id="MobiDB-lite"/>
    </source>
</evidence>
<keyword evidence="13" id="KW-1185">Reference proteome</keyword>
<dbReference type="PANTHER" id="PTHR30329">
    <property type="entry name" value="STATOR ELEMENT OF FLAGELLAR MOTOR COMPLEX"/>
    <property type="match status" value="1"/>
</dbReference>
<dbReference type="Proteomes" id="UP000297963">
    <property type="component" value="Unassembled WGS sequence"/>
</dbReference>
<evidence type="ECO:0000256" key="2">
    <source>
        <dbReference type="ARBA" id="ARBA00008914"/>
    </source>
</evidence>
<comment type="subcellular location">
    <subcellularLocation>
        <location evidence="1">Cell membrane</location>
        <topology evidence="1">Single-pass membrane protein</topology>
    </subcellularLocation>
</comment>
<dbReference type="Pfam" id="PF00691">
    <property type="entry name" value="OmpA"/>
    <property type="match status" value="1"/>
</dbReference>
<evidence type="ECO:0000256" key="3">
    <source>
        <dbReference type="ARBA" id="ARBA00022475"/>
    </source>
</evidence>
<dbReference type="InterPro" id="IPR036737">
    <property type="entry name" value="OmpA-like_sf"/>
</dbReference>
<keyword evidence="5 9" id="KW-1133">Transmembrane helix</keyword>
<dbReference type="RefSeq" id="WP_092450617.1">
    <property type="nucleotide sequence ID" value="NZ_BKAC01000001.1"/>
</dbReference>
<keyword evidence="4 9" id="KW-0812">Transmembrane</keyword>
<dbReference type="AlphaFoldDB" id="A0A1I3BSK1"/>
<reference evidence="12 14" key="2">
    <citation type="submission" date="2019-03" db="EMBL/GenBank/DDBJ databases">
        <title>Genomics of glacier-inhabiting Cryobacterium strains.</title>
        <authorList>
            <person name="Liu Q."/>
            <person name="Xin Y.-H."/>
        </authorList>
    </citation>
    <scope>NUCLEOTIDE SEQUENCE [LARGE SCALE GENOMIC DNA]</scope>
    <source>
        <strain evidence="12 14">Hh34</strain>
    </source>
</reference>
<evidence type="ECO:0000256" key="4">
    <source>
        <dbReference type="ARBA" id="ARBA00022692"/>
    </source>
</evidence>
<comment type="similarity">
    <text evidence="2">Belongs to the MotB family.</text>
</comment>
<evidence type="ECO:0000313" key="13">
    <source>
        <dbReference type="Proteomes" id="UP000199681"/>
    </source>
</evidence>
<evidence type="ECO:0000259" key="10">
    <source>
        <dbReference type="PROSITE" id="PS51123"/>
    </source>
</evidence>
<name>A0A1I3BSK1_9MICO</name>
<dbReference type="CDD" id="cd07185">
    <property type="entry name" value="OmpA_C-like"/>
    <property type="match status" value="1"/>
</dbReference>
<gene>
    <name evidence="12" type="ORF">E3O11_14965</name>
    <name evidence="11" type="ORF">SAMN05216274_11085</name>
</gene>
<accession>A0A1I3BSK1</accession>
<dbReference type="PROSITE" id="PS51123">
    <property type="entry name" value="OMPA_2"/>
    <property type="match status" value="1"/>
</dbReference>
<sequence length="295" mass="31057">MSARGRRRKSHDDEPEFHDERWMASYMDMVTVLMCMFIVLFAMSTVDQGKFEKLANSLATGFGAVEVGSIDTAEGVVVPAEMIDDVAEGFIDKTLTDAQQAVAEVASLKATEESINANLSAAGMAERVEFFIDERGLTMGLVGTDSFFAPDSTALSAVAVAVLDAAAPAIVHSALQISVEGHADKHGQSATFATDWELSSGRATQVLRRLVEQGGVDPALIGAVGYGSARPVSQGSSLSEMAQNRRVDIVLLSTLPDSVRDLIPAAVDGTLSQDTSETSTDAGETEDNAPATSGH</sequence>